<dbReference type="InterPro" id="IPR029044">
    <property type="entry name" value="Nucleotide-diphossugar_trans"/>
</dbReference>
<sequence length="546" mass="60120">MNPRILIVIPARGGSKGIPRKNLRTLGGKPLLYYTIRMAKGSRHGAEVVVSSEDEEIRMVARKLGAGVIERDPSLSQDATTLDSVIYDATVQAEANCGQPYDLVITAQPTSPLLQTATLDAAIDRMLANPTIDTLISAVDDRHLSWEERDGKLVPAYTARLNRQYLPPRYRETGGFFIARRRVVTPTSRFGAEVAVFAISDRESIDVDTFADWALCEYYLRRKRIALVTAGYPAIGLGHVHNLLAIASGILDHELNFVVDANSQLAFSTIAAYNYPVRMSAPGELVRCLAELAPDVIINDRLDTTAAEMAELKALGVPLINFEDLGPGARYADLVINAMYPEQKVLLNHYFGHRYFCLRPEFLLTGESVVTRPVVQDVLVTFGGVDPNNFTQRVLALILPECRRRGIRVKVILGRGYAARASLKDYTGEIELLDDVRDMAEHMLGADLAFTSAGRTTFETAALGLPTIVLCQNPRETTHFFAGPNYGFINLGLGAEAEDGAILDAFLGLLDSAEQRRHLGELMLAQEIRTGLDRVLQLIKQTIDQP</sequence>
<dbReference type="Gene3D" id="3.40.50.2000">
    <property type="entry name" value="Glycogen Phosphorylase B"/>
    <property type="match status" value="1"/>
</dbReference>
<dbReference type="AlphaFoldDB" id="A0A923PHA8"/>
<dbReference type="PANTHER" id="PTHR21485:SF3">
    <property type="entry name" value="N-ACYLNEURAMINATE CYTIDYLYLTRANSFERASE"/>
    <property type="match status" value="1"/>
</dbReference>
<keyword evidence="1" id="KW-0808">Transferase</keyword>
<evidence type="ECO:0000313" key="1">
    <source>
        <dbReference type="EMBL" id="MBC6994118.1"/>
    </source>
</evidence>
<protein>
    <submittedName>
        <fullName evidence="1">Acylneuraminate cytidylyltransferase</fullName>
    </submittedName>
</protein>
<dbReference type="InterPro" id="IPR003329">
    <property type="entry name" value="Cytidylyl_trans"/>
</dbReference>
<dbReference type="RefSeq" id="WP_187466205.1">
    <property type="nucleotide sequence ID" value="NZ_JACSIT010000091.1"/>
</dbReference>
<organism evidence="1 2">
    <name type="scientific">Neolewinella lacunae</name>
    <dbReference type="NCBI Taxonomy" id="1517758"/>
    <lineage>
        <taxon>Bacteria</taxon>
        <taxon>Pseudomonadati</taxon>
        <taxon>Bacteroidota</taxon>
        <taxon>Saprospiria</taxon>
        <taxon>Saprospirales</taxon>
        <taxon>Lewinellaceae</taxon>
        <taxon>Neolewinella</taxon>
    </lineage>
</organism>
<dbReference type="PANTHER" id="PTHR21485">
    <property type="entry name" value="HAD SUPERFAMILY MEMBERS CMAS AND KDSC"/>
    <property type="match status" value="1"/>
</dbReference>
<keyword evidence="2" id="KW-1185">Reference proteome</keyword>
<dbReference type="SUPFAM" id="SSF53448">
    <property type="entry name" value="Nucleotide-diphospho-sugar transferases"/>
    <property type="match status" value="1"/>
</dbReference>
<dbReference type="SUPFAM" id="SSF53756">
    <property type="entry name" value="UDP-Glycosyltransferase/glycogen phosphorylase"/>
    <property type="match status" value="1"/>
</dbReference>
<dbReference type="Proteomes" id="UP000650081">
    <property type="component" value="Unassembled WGS sequence"/>
</dbReference>
<dbReference type="CDD" id="cd02513">
    <property type="entry name" value="CMP-NeuAc_Synthase"/>
    <property type="match status" value="1"/>
</dbReference>
<reference evidence="1" key="1">
    <citation type="submission" date="2020-08" db="EMBL/GenBank/DDBJ databases">
        <title>Lewinella bacteria from marine environments.</title>
        <authorList>
            <person name="Zhong Y."/>
        </authorList>
    </citation>
    <scope>NUCLEOTIDE SEQUENCE</scope>
    <source>
        <strain evidence="1">KCTC 42187</strain>
    </source>
</reference>
<accession>A0A923PHA8</accession>
<proteinExistence type="predicted"/>
<evidence type="ECO:0000313" key="2">
    <source>
        <dbReference type="Proteomes" id="UP000650081"/>
    </source>
</evidence>
<dbReference type="Pfam" id="PF02348">
    <property type="entry name" value="CTP_transf_3"/>
    <property type="match status" value="1"/>
</dbReference>
<gene>
    <name evidence="1" type="ORF">H9S92_08095</name>
</gene>
<name>A0A923PHA8_9BACT</name>
<dbReference type="GO" id="GO:0008781">
    <property type="term" value="F:N-acylneuraminate cytidylyltransferase activity"/>
    <property type="evidence" value="ECO:0007669"/>
    <property type="project" value="TreeGrafter"/>
</dbReference>
<keyword evidence="1" id="KW-0548">Nucleotidyltransferase</keyword>
<comment type="caution">
    <text evidence="1">The sequence shown here is derived from an EMBL/GenBank/DDBJ whole genome shotgun (WGS) entry which is preliminary data.</text>
</comment>
<dbReference type="EMBL" id="JACSIT010000091">
    <property type="protein sequence ID" value="MBC6994118.1"/>
    <property type="molecule type" value="Genomic_DNA"/>
</dbReference>
<dbReference type="Gene3D" id="3.40.50.11190">
    <property type="match status" value="1"/>
</dbReference>
<dbReference type="Gene3D" id="3.90.550.10">
    <property type="entry name" value="Spore Coat Polysaccharide Biosynthesis Protein SpsA, Chain A"/>
    <property type="match status" value="1"/>
</dbReference>
<dbReference type="InterPro" id="IPR050793">
    <property type="entry name" value="CMP-NeuNAc_synthase"/>
</dbReference>